<sequence length="259" mass="27942">MWRIALLGLIQGLTEFLPVSSSGHLIVLGRLISLPSSGAQLEVALHVGTLVAVFVGYRQELAQWIRELAAGHSRSFRFLGQLIVASVPAAVVGYWAGEWITQWFIPIAVAAGWGATTVALWLTPPAEHGHRSLESLSWGQAFIIGIFQAFALWPGLSRSGSTIFAGRVLGLSADDAAQLSFFMAIPVIAGAAFLILHKSAFSELRIDPSVLVGMGVAAISGVFAIKWVKHALGVTRLWRQFGWYTLMLALLTWGLSMAH</sequence>
<gene>
    <name evidence="17" type="primary">uppP</name>
    <name evidence="18" type="ORF">BXT84_07020</name>
</gene>
<evidence type="ECO:0000313" key="18">
    <source>
        <dbReference type="EMBL" id="AUW93724.1"/>
    </source>
</evidence>
<dbReference type="Proteomes" id="UP000325292">
    <property type="component" value="Chromosome"/>
</dbReference>
<feature type="transmembrane region" description="Helical" evidence="17">
    <location>
        <begin position="241"/>
        <end position="258"/>
    </location>
</feature>
<evidence type="ECO:0000256" key="12">
    <source>
        <dbReference type="ARBA" id="ARBA00023251"/>
    </source>
</evidence>
<evidence type="ECO:0000256" key="2">
    <source>
        <dbReference type="ARBA" id="ARBA00010621"/>
    </source>
</evidence>
<dbReference type="PANTHER" id="PTHR30622">
    <property type="entry name" value="UNDECAPRENYL-DIPHOSPHATASE"/>
    <property type="match status" value="1"/>
</dbReference>
<dbReference type="EC" id="3.6.1.27" evidence="3 17"/>
<dbReference type="PANTHER" id="PTHR30622:SF4">
    <property type="entry name" value="UNDECAPRENYL-DIPHOSPHATASE"/>
    <property type="match status" value="1"/>
</dbReference>
<evidence type="ECO:0000256" key="14">
    <source>
        <dbReference type="ARBA" id="ARBA00032707"/>
    </source>
</evidence>
<protein>
    <recommendedName>
        <fullName evidence="4 17">Undecaprenyl-diphosphatase</fullName>
        <ecNumber evidence="3 17">3.6.1.27</ecNumber>
    </recommendedName>
    <alternativeName>
        <fullName evidence="15 17">Bacitracin resistance protein</fullName>
    </alternativeName>
    <alternativeName>
        <fullName evidence="14 17">Undecaprenyl pyrophosphate phosphatase</fullName>
    </alternativeName>
</protein>
<evidence type="ECO:0000256" key="9">
    <source>
        <dbReference type="ARBA" id="ARBA00022984"/>
    </source>
</evidence>
<keyword evidence="5 17" id="KW-1003">Cell membrane</keyword>
<feature type="transmembrane region" description="Helical" evidence="17">
    <location>
        <begin position="208"/>
        <end position="229"/>
    </location>
</feature>
<organism evidence="18 19">
    <name type="scientific">Sulfobacillus thermotolerans</name>
    <dbReference type="NCBI Taxonomy" id="338644"/>
    <lineage>
        <taxon>Bacteria</taxon>
        <taxon>Bacillati</taxon>
        <taxon>Bacillota</taxon>
        <taxon>Clostridia</taxon>
        <taxon>Eubacteriales</taxon>
        <taxon>Clostridiales Family XVII. Incertae Sedis</taxon>
        <taxon>Sulfobacillus</taxon>
    </lineage>
</organism>
<evidence type="ECO:0000256" key="7">
    <source>
        <dbReference type="ARBA" id="ARBA00022801"/>
    </source>
</evidence>
<keyword evidence="9 17" id="KW-0573">Peptidoglycan synthesis</keyword>
<keyword evidence="12 17" id="KW-0046">Antibiotic resistance</keyword>
<keyword evidence="19" id="KW-1185">Reference proteome</keyword>
<evidence type="ECO:0000256" key="3">
    <source>
        <dbReference type="ARBA" id="ARBA00012374"/>
    </source>
</evidence>
<evidence type="ECO:0000256" key="5">
    <source>
        <dbReference type="ARBA" id="ARBA00022475"/>
    </source>
</evidence>
<evidence type="ECO:0000256" key="15">
    <source>
        <dbReference type="ARBA" id="ARBA00032932"/>
    </source>
</evidence>
<proteinExistence type="inferred from homology"/>
<comment type="subcellular location">
    <subcellularLocation>
        <location evidence="1 17">Cell membrane</location>
        <topology evidence="1 17">Multi-pass membrane protein</topology>
    </subcellularLocation>
</comment>
<evidence type="ECO:0000256" key="1">
    <source>
        <dbReference type="ARBA" id="ARBA00004651"/>
    </source>
</evidence>
<accession>A0ABM6RQR1</accession>
<dbReference type="EMBL" id="CP019454">
    <property type="protein sequence ID" value="AUW93724.1"/>
    <property type="molecule type" value="Genomic_DNA"/>
</dbReference>
<feature type="transmembrane region" description="Helical" evidence="17">
    <location>
        <begin position="78"/>
        <end position="97"/>
    </location>
</feature>
<keyword evidence="10 17" id="KW-1133">Transmembrane helix</keyword>
<evidence type="ECO:0000256" key="4">
    <source>
        <dbReference type="ARBA" id="ARBA00021581"/>
    </source>
</evidence>
<feature type="transmembrane region" description="Helical" evidence="17">
    <location>
        <begin position="103"/>
        <end position="123"/>
    </location>
</feature>
<evidence type="ECO:0000256" key="17">
    <source>
        <dbReference type="HAMAP-Rule" id="MF_01006"/>
    </source>
</evidence>
<dbReference type="Pfam" id="PF02673">
    <property type="entry name" value="BacA"/>
    <property type="match status" value="1"/>
</dbReference>
<dbReference type="InterPro" id="IPR003824">
    <property type="entry name" value="UppP"/>
</dbReference>
<feature type="transmembrane region" description="Helical" evidence="17">
    <location>
        <begin position="39"/>
        <end position="57"/>
    </location>
</feature>
<evidence type="ECO:0000256" key="13">
    <source>
        <dbReference type="ARBA" id="ARBA00023316"/>
    </source>
</evidence>
<reference evidence="18 19" key="1">
    <citation type="journal article" date="2019" name="Sci. Rep.">
        <title>Sulfobacillus thermotolerans: new insights into resistance and metabolic capacities of acidophilic chemolithotrophs.</title>
        <authorList>
            <person name="Panyushkina A.E."/>
            <person name="Babenko V.V."/>
            <person name="Nikitina A.S."/>
            <person name="Selezneva O.V."/>
            <person name="Tsaplina I.A."/>
            <person name="Letarova M.A."/>
            <person name="Kostryukova E.S."/>
            <person name="Letarov A.V."/>
        </authorList>
    </citation>
    <scope>NUCLEOTIDE SEQUENCE [LARGE SCALE GENOMIC DNA]</scope>
    <source>
        <strain evidence="18 19">Kr1</strain>
    </source>
</reference>
<keyword evidence="11 17" id="KW-0472">Membrane</keyword>
<evidence type="ECO:0000256" key="8">
    <source>
        <dbReference type="ARBA" id="ARBA00022960"/>
    </source>
</evidence>
<evidence type="ECO:0000256" key="10">
    <source>
        <dbReference type="ARBA" id="ARBA00022989"/>
    </source>
</evidence>
<evidence type="ECO:0000256" key="6">
    <source>
        <dbReference type="ARBA" id="ARBA00022692"/>
    </source>
</evidence>
<feature type="transmembrane region" description="Helical" evidence="17">
    <location>
        <begin position="135"/>
        <end position="156"/>
    </location>
</feature>
<keyword evidence="13 17" id="KW-0961">Cell wall biogenesis/degradation</keyword>
<keyword evidence="7 17" id="KW-0378">Hydrolase</keyword>
<keyword evidence="6 17" id="KW-0812">Transmembrane</keyword>
<comment type="miscellaneous">
    <text evidence="17">Bacitracin is thought to be involved in the inhibition of peptidoglycan synthesis by sequestering undecaprenyl diphosphate, thereby reducing the pool of lipid carrier available.</text>
</comment>
<comment type="similarity">
    <text evidence="2 17">Belongs to the UppP family.</text>
</comment>
<comment type="catalytic activity">
    <reaction evidence="16 17">
        <text>di-trans,octa-cis-undecaprenyl diphosphate + H2O = di-trans,octa-cis-undecaprenyl phosphate + phosphate + H(+)</text>
        <dbReference type="Rhea" id="RHEA:28094"/>
        <dbReference type="ChEBI" id="CHEBI:15377"/>
        <dbReference type="ChEBI" id="CHEBI:15378"/>
        <dbReference type="ChEBI" id="CHEBI:43474"/>
        <dbReference type="ChEBI" id="CHEBI:58405"/>
        <dbReference type="ChEBI" id="CHEBI:60392"/>
        <dbReference type="EC" id="3.6.1.27"/>
    </reaction>
</comment>
<evidence type="ECO:0000313" key="19">
    <source>
        <dbReference type="Proteomes" id="UP000325292"/>
    </source>
</evidence>
<feature type="transmembrane region" description="Helical" evidence="17">
    <location>
        <begin position="176"/>
        <end position="196"/>
    </location>
</feature>
<evidence type="ECO:0000256" key="11">
    <source>
        <dbReference type="ARBA" id="ARBA00023136"/>
    </source>
</evidence>
<dbReference type="HAMAP" id="MF_01006">
    <property type="entry name" value="Undec_diphosphatase"/>
    <property type="match status" value="1"/>
</dbReference>
<evidence type="ECO:0000256" key="16">
    <source>
        <dbReference type="ARBA" id="ARBA00047594"/>
    </source>
</evidence>
<keyword evidence="8 17" id="KW-0133">Cell shape</keyword>
<comment type="function">
    <text evidence="17">Catalyzes the dephosphorylation of undecaprenyl diphosphate (UPP). Confers resistance to bacitracin.</text>
</comment>
<name>A0ABM6RQR1_9FIRM</name>